<reference evidence="4 5" key="1">
    <citation type="submission" date="2024-09" db="EMBL/GenBank/DDBJ databases">
        <authorList>
            <person name="Sun Q."/>
            <person name="Mori K."/>
        </authorList>
    </citation>
    <scope>NUCLEOTIDE SEQUENCE [LARGE SCALE GENOMIC DNA]</scope>
    <source>
        <strain evidence="4 5">KCTC 23315</strain>
    </source>
</reference>
<comment type="caution">
    <text evidence="4">The sequence shown here is derived from an EMBL/GenBank/DDBJ whole genome shotgun (WGS) entry which is preliminary data.</text>
</comment>
<organism evidence="4 5">
    <name type="scientific">Rheinheimera tilapiae</name>
    <dbReference type="NCBI Taxonomy" id="875043"/>
    <lineage>
        <taxon>Bacteria</taxon>
        <taxon>Pseudomonadati</taxon>
        <taxon>Pseudomonadota</taxon>
        <taxon>Gammaproteobacteria</taxon>
        <taxon>Chromatiales</taxon>
        <taxon>Chromatiaceae</taxon>
        <taxon>Rheinheimera</taxon>
    </lineage>
</organism>
<feature type="region of interest" description="Disordered" evidence="2">
    <location>
        <begin position="24"/>
        <end position="45"/>
    </location>
</feature>
<dbReference type="EMBL" id="JBHLXP010000001">
    <property type="protein sequence ID" value="MFC0046825.1"/>
    <property type="molecule type" value="Genomic_DNA"/>
</dbReference>
<dbReference type="SUPFAM" id="SSF111369">
    <property type="entry name" value="HlyD-like secretion proteins"/>
    <property type="match status" value="1"/>
</dbReference>
<dbReference type="InterPro" id="IPR051909">
    <property type="entry name" value="MFP_Cation_Efflux"/>
</dbReference>
<evidence type="ECO:0000313" key="4">
    <source>
        <dbReference type="EMBL" id="MFC0046825.1"/>
    </source>
</evidence>
<accession>A0ABV6BBD0</accession>
<dbReference type="Gene3D" id="2.40.420.20">
    <property type="match status" value="1"/>
</dbReference>
<feature type="signal peptide" evidence="3">
    <location>
        <begin position="1"/>
        <end position="26"/>
    </location>
</feature>
<keyword evidence="1" id="KW-0813">Transport</keyword>
<name>A0ABV6BBD0_9GAMM</name>
<evidence type="ECO:0000256" key="3">
    <source>
        <dbReference type="SAM" id="SignalP"/>
    </source>
</evidence>
<dbReference type="Gene3D" id="2.40.30.170">
    <property type="match status" value="1"/>
</dbReference>
<sequence length="391" mass="41687">MTLRNILSTLVLLALSQQLLTQPAHAHGGEDHSHDPAPLAQATGEQPRRLSDGSLYIPKSAQHLWQLRTSLVKAAQLPQQIELQGKVIVDPAFAGLVEAAQLGVLSAGPDGWPTLGQLVKTGQVLAYLQPVDTTLDRSNQQALLAELDAQIALAKDRVQRFSTLGALVPRNELTTAQIELKGLQARKNFAAKGTGGGIAVVAPVSGVVSTVFKQSGQVVDSRDALFQIIAPDQLLVEALAYPALPAHAGLSLTANSHASARFPAAAESQDSHAYQLSFRGQSLQLQQQAQPLWFDLQEQGPETSTDLNVGQPLLVEVATGRQINGMAVPRSALQKLDNGETAVWVHQAPERFIAQKVRVEPFSASEVVVVSGLHDGDRVVVQAASLLAQVR</sequence>
<protein>
    <submittedName>
        <fullName evidence="4">Efflux RND transporter periplasmic adaptor subunit</fullName>
    </submittedName>
</protein>
<gene>
    <name evidence="4" type="ORF">ACFFJP_00815</name>
</gene>
<evidence type="ECO:0000256" key="1">
    <source>
        <dbReference type="ARBA" id="ARBA00022448"/>
    </source>
</evidence>
<evidence type="ECO:0000313" key="5">
    <source>
        <dbReference type="Proteomes" id="UP001589813"/>
    </source>
</evidence>
<dbReference type="RefSeq" id="WP_377239417.1">
    <property type="nucleotide sequence ID" value="NZ_JBHLXP010000001.1"/>
</dbReference>
<evidence type="ECO:0000256" key="2">
    <source>
        <dbReference type="SAM" id="MobiDB-lite"/>
    </source>
</evidence>
<keyword evidence="5" id="KW-1185">Reference proteome</keyword>
<dbReference type="Proteomes" id="UP001589813">
    <property type="component" value="Unassembled WGS sequence"/>
</dbReference>
<feature type="chain" id="PRO_5046201337" evidence="3">
    <location>
        <begin position="27"/>
        <end position="391"/>
    </location>
</feature>
<dbReference type="PANTHER" id="PTHR30097">
    <property type="entry name" value="CATION EFFLUX SYSTEM PROTEIN CUSB"/>
    <property type="match status" value="1"/>
</dbReference>
<dbReference type="Gene3D" id="2.40.50.100">
    <property type="match status" value="1"/>
</dbReference>
<proteinExistence type="predicted"/>
<dbReference type="PANTHER" id="PTHR30097:SF4">
    <property type="entry name" value="SLR6042 PROTEIN"/>
    <property type="match status" value="1"/>
</dbReference>
<keyword evidence="3" id="KW-0732">Signal</keyword>
<dbReference type="Gene3D" id="1.10.287.470">
    <property type="entry name" value="Helix hairpin bin"/>
    <property type="match status" value="1"/>
</dbReference>